<dbReference type="STRING" id="81857.IV38_GL001772"/>
<evidence type="ECO:0000256" key="1">
    <source>
        <dbReference type="SAM" id="Phobius"/>
    </source>
</evidence>
<evidence type="ECO:0000313" key="5">
    <source>
        <dbReference type="Proteomes" id="UP000051751"/>
    </source>
</evidence>
<dbReference type="PANTHER" id="PTHR37305:SF1">
    <property type="entry name" value="MEMBRANE PROTEIN"/>
    <property type="match status" value="1"/>
</dbReference>
<proteinExistence type="predicted"/>
<dbReference type="Proteomes" id="UP000051645">
    <property type="component" value="Unassembled WGS sequence"/>
</dbReference>
<name>A0A0R2FW23_9LACO</name>
<dbReference type="Pfam" id="PF12679">
    <property type="entry name" value="ABC2_membrane_2"/>
    <property type="match status" value="1"/>
</dbReference>
<organism evidence="3 4">
    <name type="scientific">Lactobacillus selangorensis</name>
    <dbReference type="NCBI Taxonomy" id="81857"/>
    <lineage>
        <taxon>Bacteria</taxon>
        <taxon>Bacillati</taxon>
        <taxon>Bacillota</taxon>
        <taxon>Bacilli</taxon>
        <taxon>Lactobacillales</taxon>
        <taxon>Lactobacillaceae</taxon>
        <taxon>Lactobacillus</taxon>
    </lineage>
</organism>
<protein>
    <recommendedName>
        <fullName evidence="6">ABC transporter permease</fullName>
    </recommendedName>
</protein>
<keyword evidence="1" id="KW-0472">Membrane</keyword>
<dbReference type="PANTHER" id="PTHR37305">
    <property type="entry name" value="INTEGRAL MEMBRANE PROTEIN-RELATED"/>
    <property type="match status" value="1"/>
</dbReference>
<dbReference type="EMBL" id="JQAZ01000006">
    <property type="protein sequence ID" value="KRN30597.1"/>
    <property type="molecule type" value="Genomic_DNA"/>
</dbReference>
<keyword evidence="4" id="KW-1185">Reference proteome</keyword>
<dbReference type="PATRIC" id="fig|81857.3.peg.1789"/>
<evidence type="ECO:0000313" key="4">
    <source>
        <dbReference type="Proteomes" id="UP000051645"/>
    </source>
</evidence>
<dbReference type="GO" id="GO:0140359">
    <property type="term" value="F:ABC-type transporter activity"/>
    <property type="evidence" value="ECO:0007669"/>
    <property type="project" value="InterPro"/>
</dbReference>
<dbReference type="Proteomes" id="UP000051751">
    <property type="component" value="Unassembled WGS sequence"/>
</dbReference>
<keyword evidence="1" id="KW-1133">Transmembrane helix</keyword>
<feature type="transmembrane region" description="Helical" evidence="1">
    <location>
        <begin position="95"/>
        <end position="119"/>
    </location>
</feature>
<feature type="transmembrane region" description="Helical" evidence="1">
    <location>
        <begin position="232"/>
        <end position="251"/>
    </location>
</feature>
<feature type="transmembrane region" description="Helical" evidence="1">
    <location>
        <begin position="139"/>
        <end position="162"/>
    </location>
</feature>
<dbReference type="AlphaFoldDB" id="A0A0R2FW23"/>
<comment type="caution">
    <text evidence="3">The sequence shown here is derived from an EMBL/GenBank/DDBJ whole genome shotgun (WGS) entry which is preliminary data.</text>
</comment>
<dbReference type="OrthoDB" id="2295852at2"/>
<keyword evidence="1" id="KW-0812">Transmembrane</keyword>
<accession>A0A0R2FW23</accession>
<evidence type="ECO:0008006" key="6">
    <source>
        <dbReference type="Google" id="ProtNLM"/>
    </source>
</evidence>
<dbReference type="GO" id="GO:0005886">
    <property type="term" value="C:plasma membrane"/>
    <property type="evidence" value="ECO:0007669"/>
    <property type="project" value="UniProtKB-SubCell"/>
</dbReference>
<gene>
    <name evidence="2" type="ORF">IV38_GL001772</name>
    <name evidence="3" type="ORF">IV40_GL001784</name>
</gene>
<dbReference type="RefSeq" id="WP_057770545.1">
    <property type="nucleotide sequence ID" value="NZ_JQAT01000005.1"/>
</dbReference>
<evidence type="ECO:0000313" key="2">
    <source>
        <dbReference type="EMBL" id="KRN27932.1"/>
    </source>
</evidence>
<feature type="transmembrane region" description="Helical" evidence="1">
    <location>
        <begin position="169"/>
        <end position="192"/>
    </location>
</feature>
<dbReference type="EMBL" id="JQAT01000005">
    <property type="protein sequence ID" value="KRN27932.1"/>
    <property type="molecule type" value="Genomic_DNA"/>
</dbReference>
<sequence>MKALYCNELIKLYQRRTQWGMLMVDFLAVGLMTALNHAAFPALTLSNNWLNDVILGTTLAVIFIIITAATLLTSEFDRGTIRFLLVRPHGHTQILFAKLLVLLTSVWAHFTVLWASSYLFNWLLIGFFPIASWDRTYQFGQYMISTAFVALFFATLTLLFAAGMRSRSLAIVISLSGYFVSSLIGSLLSAMIRQYEWLKWNPLNMTNLTNLLGTKNHVSAITAALGLNYNQMFLGLVVYIVLFYAGANWIFGHRDIP</sequence>
<reference evidence="4 5" key="1">
    <citation type="journal article" date="2015" name="Genome Announc.">
        <title>Expanding the biotechnology potential of lactobacilli through comparative genomics of 213 strains and associated genera.</title>
        <authorList>
            <person name="Sun Z."/>
            <person name="Harris H.M."/>
            <person name="McCann A."/>
            <person name="Guo C."/>
            <person name="Argimon S."/>
            <person name="Zhang W."/>
            <person name="Yang X."/>
            <person name="Jeffery I.B."/>
            <person name="Cooney J.C."/>
            <person name="Kagawa T.F."/>
            <person name="Liu W."/>
            <person name="Song Y."/>
            <person name="Salvetti E."/>
            <person name="Wrobel A."/>
            <person name="Rasinkangas P."/>
            <person name="Parkhill J."/>
            <person name="Rea M.C."/>
            <person name="O'Sullivan O."/>
            <person name="Ritari J."/>
            <person name="Douillard F.P."/>
            <person name="Paul Ross R."/>
            <person name="Yang R."/>
            <person name="Briner A.E."/>
            <person name="Felis G.E."/>
            <person name="de Vos W.M."/>
            <person name="Barrangou R."/>
            <person name="Klaenhammer T.R."/>
            <person name="Caufield P.W."/>
            <person name="Cui Y."/>
            <person name="Zhang H."/>
            <person name="O'Toole P.W."/>
        </authorList>
    </citation>
    <scope>NUCLEOTIDE SEQUENCE [LARGE SCALE GENOMIC DNA]</scope>
    <source>
        <strain evidence="2 5">ATCC BAA-66</strain>
        <strain evidence="3 4">DSM 13344</strain>
    </source>
</reference>
<feature type="transmembrane region" description="Helical" evidence="1">
    <location>
        <begin position="21"/>
        <end position="41"/>
    </location>
</feature>
<evidence type="ECO:0000313" key="3">
    <source>
        <dbReference type="EMBL" id="KRN30597.1"/>
    </source>
</evidence>
<feature type="transmembrane region" description="Helical" evidence="1">
    <location>
        <begin position="53"/>
        <end position="74"/>
    </location>
</feature>